<comment type="caution">
    <text evidence="4">The sequence shown here is derived from an EMBL/GenBank/DDBJ whole genome shotgun (WGS) entry which is preliminary data.</text>
</comment>
<protein>
    <submittedName>
        <fullName evidence="4">Phage tail sheath protein</fullName>
    </submittedName>
</protein>
<dbReference type="Gene3D" id="3.40.50.11790">
    <property type="match status" value="1"/>
</dbReference>
<dbReference type="InterPro" id="IPR035089">
    <property type="entry name" value="Phage_sheath_subtilisin"/>
</dbReference>
<feature type="domain" description="Tail sheath protein subtilisin-like" evidence="2">
    <location>
        <begin position="83"/>
        <end position="223"/>
    </location>
</feature>
<feature type="domain" description="Tail sheath protein C-terminal" evidence="3">
    <location>
        <begin position="231"/>
        <end position="357"/>
    </location>
</feature>
<reference evidence="4 5" key="1">
    <citation type="submission" date="2020-04" db="EMBL/GenBank/DDBJ databases">
        <authorList>
            <person name="Hitch T.C.A."/>
            <person name="Wylensek D."/>
            <person name="Clavel T."/>
        </authorList>
    </citation>
    <scope>NUCLEOTIDE SEQUENCE [LARGE SCALE GENOMIC DNA]</scope>
    <source>
        <strain evidence="4 5">WCA-386-APC-2A</strain>
    </source>
</reference>
<dbReference type="Gene3D" id="3.30.360.90">
    <property type="match status" value="1"/>
</dbReference>
<dbReference type="Pfam" id="PF17482">
    <property type="entry name" value="Phage_sheath_1C"/>
    <property type="match status" value="1"/>
</dbReference>
<evidence type="ECO:0000259" key="3">
    <source>
        <dbReference type="Pfam" id="PF17482"/>
    </source>
</evidence>
<dbReference type="Proteomes" id="UP000536773">
    <property type="component" value="Unassembled WGS sequence"/>
</dbReference>
<evidence type="ECO:0000313" key="5">
    <source>
        <dbReference type="Proteomes" id="UP000536773"/>
    </source>
</evidence>
<comment type="similarity">
    <text evidence="1">Belongs to the myoviridae tail sheath protein family.</text>
</comment>
<evidence type="ECO:0000256" key="1">
    <source>
        <dbReference type="ARBA" id="ARBA00008005"/>
    </source>
</evidence>
<dbReference type="Gene3D" id="3.30.1370.220">
    <property type="match status" value="1"/>
</dbReference>
<dbReference type="AlphaFoldDB" id="A0A848EQH3"/>
<name>A0A848EQH3_MEGEL</name>
<dbReference type="Pfam" id="PF04984">
    <property type="entry name" value="Phage_sheath_1"/>
    <property type="match status" value="1"/>
</dbReference>
<evidence type="ECO:0000259" key="2">
    <source>
        <dbReference type="Pfam" id="PF04984"/>
    </source>
</evidence>
<dbReference type="EMBL" id="JABBJH010000002">
    <property type="protein sequence ID" value="NMK38219.1"/>
    <property type="molecule type" value="Genomic_DNA"/>
</dbReference>
<proteinExistence type="inferred from homology"/>
<organism evidence="4 5">
    <name type="scientific">Megasphaera elsdenii</name>
    <dbReference type="NCBI Taxonomy" id="907"/>
    <lineage>
        <taxon>Bacteria</taxon>
        <taxon>Bacillati</taxon>
        <taxon>Bacillota</taxon>
        <taxon>Negativicutes</taxon>
        <taxon>Veillonellales</taxon>
        <taxon>Veillonellaceae</taxon>
        <taxon>Megasphaera</taxon>
    </lineage>
</organism>
<sequence>MGMPSVIVTFKEKGITAIERSQNGVIALVLVEDSPVDPVNVYTPDDIPETLTDDNKEQVQLCLMGYQTGPKKVIVYTVKDLKDMAGILKKLELVRFNYLVIPAITDEQIQTVATWIKDMRTTKDTMVKAVLPNCAADCEGVVNFTNTLIKTAKKTYTTAQYCSRVAGIICGTPATISCTYAPVPELIEVDQHTLEEMDAKVDNGEFFFFNDGEKIKVARGVNSFKTTVQGKGEDFKKIKLVDLMDMIHDDIKRTGHDSYIGKYANSYDNRCLLITAIQGYFQQLENEGLLERNQNTVTVDLDATKAWLMSNGLYTKDQLATMKDIEIKEANIHDNVFLAADLSLLDAIEKIQVNCNIA</sequence>
<dbReference type="InterPro" id="IPR020287">
    <property type="entry name" value="Tail_sheath_C"/>
</dbReference>
<evidence type="ECO:0000313" key="4">
    <source>
        <dbReference type="EMBL" id="NMK38219.1"/>
    </source>
</evidence>
<gene>
    <name evidence="4" type="ORF">HG933_02220</name>
</gene>
<accession>A0A848EQH3</accession>